<dbReference type="SUPFAM" id="SSF47616">
    <property type="entry name" value="GST C-terminal domain-like"/>
    <property type="match status" value="1"/>
</dbReference>
<dbReference type="Proteomes" id="UP000305067">
    <property type="component" value="Unassembled WGS sequence"/>
</dbReference>
<dbReference type="PROSITE" id="PS50405">
    <property type="entry name" value="GST_CTER"/>
    <property type="match status" value="1"/>
</dbReference>
<feature type="site" description="Lowers pKa of active site Cys" evidence="3">
    <location>
        <position position="294"/>
    </location>
</feature>
<dbReference type="OrthoDB" id="2309723at2759"/>
<dbReference type="Gene3D" id="1.20.1050.10">
    <property type="match status" value="1"/>
</dbReference>
<dbReference type="STRING" id="1884261.A0A5C3QRJ7"/>
<dbReference type="CDD" id="cd03190">
    <property type="entry name" value="GST_C_Omega_like"/>
    <property type="match status" value="1"/>
</dbReference>
<dbReference type="PANTHER" id="PTHR32419">
    <property type="entry name" value="GLUTATHIONYL-HYDROQUINONE REDUCTASE"/>
    <property type="match status" value="1"/>
</dbReference>
<evidence type="ECO:0000259" key="4">
    <source>
        <dbReference type="PROSITE" id="PS50405"/>
    </source>
</evidence>
<dbReference type="SFLD" id="SFLDG01206">
    <property type="entry name" value="Xi.1"/>
    <property type="match status" value="1"/>
</dbReference>
<dbReference type="Gene3D" id="3.40.30.10">
    <property type="entry name" value="Glutaredoxin"/>
    <property type="match status" value="1"/>
</dbReference>
<organism evidence="5 6">
    <name type="scientific">Pterulicium gracile</name>
    <dbReference type="NCBI Taxonomy" id="1884261"/>
    <lineage>
        <taxon>Eukaryota</taxon>
        <taxon>Fungi</taxon>
        <taxon>Dikarya</taxon>
        <taxon>Basidiomycota</taxon>
        <taxon>Agaricomycotina</taxon>
        <taxon>Agaricomycetes</taxon>
        <taxon>Agaricomycetidae</taxon>
        <taxon>Agaricales</taxon>
        <taxon>Pleurotineae</taxon>
        <taxon>Pterulaceae</taxon>
        <taxon>Pterulicium</taxon>
    </lineage>
</organism>
<dbReference type="PANTHER" id="PTHR32419:SF6">
    <property type="entry name" value="GLUTATHIONE S-TRANSFERASE OMEGA-LIKE 1-RELATED"/>
    <property type="match status" value="1"/>
</dbReference>
<evidence type="ECO:0000256" key="1">
    <source>
        <dbReference type="PIRSR" id="PIRSR015753-1"/>
    </source>
</evidence>
<dbReference type="PIRSF" id="PIRSF015753">
    <property type="entry name" value="GST"/>
    <property type="match status" value="1"/>
</dbReference>
<dbReference type="GO" id="GO:0005737">
    <property type="term" value="C:cytoplasm"/>
    <property type="evidence" value="ECO:0007669"/>
    <property type="project" value="TreeGrafter"/>
</dbReference>
<feature type="binding site" evidence="2">
    <location>
        <begin position="123"/>
        <end position="126"/>
    </location>
    <ligand>
        <name>glutathione</name>
        <dbReference type="ChEBI" id="CHEBI:57925"/>
    </ligand>
</feature>
<dbReference type="InterPro" id="IPR036249">
    <property type="entry name" value="Thioredoxin-like_sf"/>
</dbReference>
<sequence>MAKDMSSHSDIGKMKVESDGSFNRKAASFRDVISEDGKFAPEKERYHLYVSYACPWATRCLIVRQLKGLEEVIPVTVVSPHMGSDGWPFASADSFPGAEEDPLHGSRHIRDLYLRAKPDFEGRFTVPVLWDKKLNTIVSNESSEIIRMFNTAFNALIPKDKASIDLYPEHLRKEIDEINEFVYPNLNNGVYRSGFAQSQGAYDAAVKDVFNCLDKLEERLKGNDYLVGGQLTEADIRLFVTTIRFDPVYVSHFKCNLRDIRHGYPAINQFTKNLYWNNASFKDNTNFEHIKVHYYWSQTNVNPSRVVAVGPHPDIEPL</sequence>
<dbReference type="Pfam" id="PF13410">
    <property type="entry name" value="GST_C_2"/>
    <property type="match status" value="1"/>
</dbReference>
<feature type="active site" description="Proton donor/acceptor" evidence="1">
    <location>
        <position position="191"/>
    </location>
</feature>
<dbReference type="Pfam" id="PF13409">
    <property type="entry name" value="GST_N_2"/>
    <property type="match status" value="1"/>
</dbReference>
<dbReference type="EMBL" id="ML178818">
    <property type="protein sequence ID" value="TFL04492.1"/>
    <property type="molecule type" value="Genomic_DNA"/>
</dbReference>
<proteinExistence type="predicted"/>
<dbReference type="InterPro" id="IPR004045">
    <property type="entry name" value="Glutathione_S-Trfase_N"/>
</dbReference>
<dbReference type="SFLD" id="SFLDS00019">
    <property type="entry name" value="Glutathione_Transferase_(cytos"/>
    <property type="match status" value="1"/>
</dbReference>
<dbReference type="InterPro" id="IPR036282">
    <property type="entry name" value="Glutathione-S-Trfase_C_sf"/>
</dbReference>
<accession>A0A5C3QRJ7</accession>
<dbReference type="GO" id="GO:0004364">
    <property type="term" value="F:glutathione transferase activity"/>
    <property type="evidence" value="ECO:0007669"/>
    <property type="project" value="InterPro"/>
</dbReference>
<reference evidence="5 6" key="1">
    <citation type="journal article" date="2019" name="Nat. Ecol. Evol.">
        <title>Megaphylogeny resolves global patterns of mushroom evolution.</title>
        <authorList>
            <person name="Varga T."/>
            <person name="Krizsan K."/>
            <person name="Foldi C."/>
            <person name="Dima B."/>
            <person name="Sanchez-Garcia M."/>
            <person name="Sanchez-Ramirez S."/>
            <person name="Szollosi G.J."/>
            <person name="Szarkandi J.G."/>
            <person name="Papp V."/>
            <person name="Albert L."/>
            <person name="Andreopoulos W."/>
            <person name="Angelini C."/>
            <person name="Antonin V."/>
            <person name="Barry K.W."/>
            <person name="Bougher N.L."/>
            <person name="Buchanan P."/>
            <person name="Buyck B."/>
            <person name="Bense V."/>
            <person name="Catcheside P."/>
            <person name="Chovatia M."/>
            <person name="Cooper J."/>
            <person name="Damon W."/>
            <person name="Desjardin D."/>
            <person name="Finy P."/>
            <person name="Geml J."/>
            <person name="Haridas S."/>
            <person name="Hughes K."/>
            <person name="Justo A."/>
            <person name="Karasinski D."/>
            <person name="Kautmanova I."/>
            <person name="Kiss B."/>
            <person name="Kocsube S."/>
            <person name="Kotiranta H."/>
            <person name="LaButti K.M."/>
            <person name="Lechner B.E."/>
            <person name="Liimatainen K."/>
            <person name="Lipzen A."/>
            <person name="Lukacs Z."/>
            <person name="Mihaltcheva S."/>
            <person name="Morgado L.N."/>
            <person name="Niskanen T."/>
            <person name="Noordeloos M.E."/>
            <person name="Ohm R.A."/>
            <person name="Ortiz-Santana B."/>
            <person name="Ovrebo C."/>
            <person name="Racz N."/>
            <person name="Riley R."/>
            <person name="Savchenko A."/>
            <person name="Shiryaev A."/>
            <person name="Soop K."/>
            <person name="Spirin V."/>
            <person name="Szebenyi C."/>
            <person name="Tomsovsky M."/>
            <person name="Tulloss R.E."/>
            <person name="Uehling J."/>
            <person name="Grigoriev I.V."/>
            <person name="Vagvolgyi C."/>
            <person name="Papp T."/>
            <person name="Martin F.M."/>
            <person name="Miettinen O."/>
            <person name="Hibbett D.S."/>
            <person name="Nagy L.G."/>
        </authorList>
    </citation>
    <scope>NUCLEOTIDE SEQUENCE [LARGE SCALE GENOMIC DNA]</scope>
    <source>
        <strain evidence="5 6">CBS 309.79</strain>
    </source>
</reference>
<dbReference type="SUPFAM" id="SSF52833">
    <property type="entry name" value="Thioredoxin-like"/>
    <property type="match status" value="1"/>
</dbReference>
<dbReference type="AlphaFoldDB" id="A0A5C3QRJ7"/>
<evidence type="ECO:0000256" key="3">
    <source>
        <dbReference type="PIRSR" id="PIRSR015753-3"/>
    </source>
</evidence>
<dbReference type="SFLD" id="SFLDG01148">
    <property type="entry name" value="Xi_(cytGST)"/>
    <property type="match status" value="1"/>
</dbReference>
<feature type="binding site" evidence="2">
    <location>
        <begin position="141"/>
        <end position="142"/>
    </location>
    <ligand>
        <name>glutathione</name>
        <dbReference type="ChEBI" id="CHEBI:57925"/>
    </ligand>
</feature>
<dbReference type="InterPro" id="IPR016639">
    <property type="entry name" value="GST_Omega/GSH"/>
</dbReference>
<name>A0A5C3QRJ7_9AGAR</name>
<protein>
    <submittedName>
        <fullName evidence="5">Glutathione S-transferase</fullName>
    </submittedName>
</protein>
<evidence type="ECO:0000313" key="6">
    <source>
        <dbReference type="Proteomes" id="UP000305067"/>
    </source>
</evidence>
<evidence type="ECO:0000256" key="2">
    <source>
        <dbReference type="PIRSR" id="PIRSR015753-2"/>
    </source>
</evidence>
<dbReference type="InterPro" id="IPR040079">
    <property type="entry name" value="Glutathione_S-Trfase"/>
</dbReference>
<keyword evidence="5" id="KW-0808">Transferase</keyword>
<feature type="binding site" evidence="2">
    <location>
        <position position="87"/>
    </location>
    <ligand>
        <name>glutathione</name>
        <dbReference type="ChEBI" id="CHEBI:57925"/>
    </ligand>
</feature>
<keyword evidence="6" id="KW-1185">Reference proteome</keyword>
<feature type="domain" description="GST C-terminal" evidence="4">
    <location>
        <begin position="157"/>
        <end position="294"/>
    </location>
</feature>
<gene>
    <name evidence="5" type="ORF">BDV98DRAFT_562318</name>
</gene>
<evidence type="ECO:0000313" key="5">
    <source>
        <dbReference type="EMBL" id="TFL04492.1"/>
    </source>
</evidence>
<dbReference type="InterPro" id="IPR010987">
    <property type="entry name" value="Glutathione-S-Trfase_C-like"/>
</dbReference>
<dbReference type="FunFam" id="3.40.30.10:FF:000162">
    <property type="entry name" value="Glutathione S-transferase Gst3"/>
    <property type="match status" value="1"/>
</dbReference>
<feature type="active site" description="Nucleophile" evidence="1">
    <location>
        <position position="54"/>
    </location>
</feature>
<dbReference type="InterPro" id="IPR047047">
    <property type="entry name" value="GST_Omega-like_C"/>
</dbReference>
<feature type="site" description="Lowers pKa of active site Cys" evidence="3">
    <location>
        <position position="249"/>
    </location>
</feature>